<organism evidence="1 2">
    <name type="scientific">Azospirillum doebereinerae</name>
    <dbReference type="NCBI Taxonomy" id="92933"/>
    <lineage>
        <taxon>Bacteria</taxon>
        <taxon>Pseudomonadati</taxon>
        <taxon>Pseudomonadota</taxon>
        <taxon>Alphaproteobacteria</taxon>
        <taxon>Rhodospirillales</taxon>
        <taxon>Azospirillaceae</taxon>
        <taxon>Azospirillum</taxon>
    </lineage>
</organism>
<evidence type="ECO:0000313" key="1">
    <source>
        <dbReference type="EMBL" id="RUQ68454.1"/>
    </source>
</evidence>
<dbReference type="RefSeq" id="WP_127000231.1">
    <property type="nucleotide sequence ID" value="NZ_CP173194.1"/>
</dbReference>
<keyword evidence="2" id="KW-1185">Reference proteome</keyword>
<comment type="caution">
    <text evidence="1">The sequence shown here is derived from an EMBL/GenBank/DDBJ whole genome shotgun (WGS) entry which is preliminary data.</text>
</comment>
<sequence>MPQSGAIQVRDNYPSTKLILPAGLTLEHQDGSREEFWAKHPSPALPGDGATEKDWQNYQKAAEKFTASQPMAWSINIWGLNEAAIIEWWERCKNQPDDLFKGTRYMGLSRNPNSVVARGLKTGLPPGLKINIGVRFAWTNGDVRNYALGIKQALAKKGVKQLD</sequence>
<dbReference type="EMBL" id="RZIJ01000014">
    <property type="protein sequence ID" value="RUQ68454.1"/>
    <property type="molecule type" value="Genomic_DNA"/>
</dbReference>
<evidence type="ECO:0000313" key="2">
    <source>
        <dbReference type="Proteomes" id="UP000280346"/>
    </source>
</evidence>
<dbReference type="AlphaFoldDB" id="A0A433J6B5"/>
<name>A0A433J6B5_9PROT</name>
<protein>
    <submittedName>
        <fullName evidence="1">Uncharacterized protein</fullName>
    </submittedName>
</protein>
<reference evidence="1 2" key="1">
    <citation type="submission" date="2018-12" db="EMBL/GenBank/DDBJ databases">
        <authorList>
            <person name="Yang Y."/>
        </authorList>
    </citation>
    <scope>NUCLEOTIDE SEQUENCE [LARGE SCALE GENOMIC DNA]</scope>
    <source>
        <strain evidence="1 2">GSF71</strain>
    </source>
</reference>
<gene>
    <name evidence="1" type="ORF">EJ913_17650</name>
</gene>
<accession>A0A433J6B5</accession>
<dbReference type="Proteomes" id="UP000280346">
    <property type="component" value="Unassembled WGS sequence"/>
</dbReference>
<proteinExistence type="predicted"/>